<keyword evidence="3" id="KW-0804">Transcription</keyword>
<dbReference type="Proteomes" id="UP000379480">
    <property type="component" value="Unassembled WGS sequence"/>
</dbReference>
<evidence type="ECO:0000259" key="5">
    <source>
        <dbReference type="PROSITE" id="PS51078"/>
    </source>
</evidence>
<dbReference type="PANTHER" id="PTHR30136:SF35">
    <property type="entry name" value="HTH-TYPE TRANSCRIPTIONAL REGULATOR RV1719"/>
    <property type="match status" value="1"/>
</dbReference>
<reference evidence="6 7" key="1">
    <citation type="submission" date="2019-09" db="EMBL/GenBank/DDBJ databases">
        <authorList>
            <person name="Chandra G."/>
            <person name="Truman W A."/>
        </authorList>
    </citation>
    <scope>NUCLEOTIDE SEQUENCE [LARGE SCALE GENOMIC DNA]</scope>
    <source>
        <strain evidence="6">PS723</strain>
    </source>
</reference>
<feature type="domain" description="HTH iclR-type" evidence="4">
    <location>
        <begin position="44"/>
        <end position="106"/>
    </location>
</feature>
<dbReference type="Gene3D" id="3.30.450.40">
    <property type="match status" value="1"/>
</dbReference>
<dbReference type="Gene3D" id="1.10.10.10">
    <property type="entry name" value="Winged helix-like DNA-binding domain superfamily/Winged helix DNA-binding domain"/>
    <property type="match status" value="1"/>
</dbReference>
<dbReference type="InterPro" id="IPR036390">
    <property type="entry name" value="WH_DNA-bd_sf"/>
</dbReference>
<proteinExistence type="predicted"/>
<dbReference type="InterPro" id="IPR050707">
    <property type="entry name" value="HTH_MetabolicPath_Reg"/>
</dbReference>
<sequence length="287" mass="31145">MVRVADSHYSNDPFFDNESDAIARKENPMSRQEDTTQVGKQPGIQVIARAAAIMRALGENPQGLSLAAIANAVDLPRSTVQRIISALEDEFLVESVGRGGGFHLGPALGQLIHQTQTDIISLLKTHLTALCEQLQESVCVSLLVGDKTYVVDRIVAERELRVVFPIGINAPAYTTASGKVLLAEMPEEALESLLPASLQDMTSATLERSNLLTQLATIRRTKIGYDKGEYIEGLSSFAVALNTYLGRYAIAVVAPVSRAEAHAERFEQALMTCKQNIEQAIGARLKV</sequence>
<dbReference type="AlphaFoldDB" id="A0A5E6ZLR6"/>
<name>A0A5E6ZLR6_PSEFL</name>
<dbReference type="InterPro" id="IPR005471">
    <property type="entry name" value="Tscrpt_reg_IclR_N"/>
</dbReference>
<feature type="domain" description="IclR-ED" evidence="5">
    <location>
        <begin position="100"/>
        <end position="283"/>
    </location>
</feature>
<keyword evidence="1" id="KW-0805">Transcription regulation</keyword>
<dbReference type="PANTHER" id="PTHR30136">
    <property type="entry name" value="HELIX-TURN-HELIX TRANSCRIPTIONAL REGULATOR, ICLR FAMILY"/>
    <property type="match status" value="1"/>
</dbReference>
<dbReference type="SMART" id="SM00346">
    <property type="entry name" value="HTH_ICLR"/>
    <property type="match status" value="1"/>
</dbReference>
<dbReference type="PROSITE" id="PS51077">
    <property type="entry name" value="HTH_ICLR"/>
    <property type="match status" value="1"/>
</dbReference>
<dbReference type="InterPro" id="IPR029016">
    <property type="entry name" value="GAF-like_dom_sf"/>
</dbReference>
<dbReference type="InterPro" id="IPR014757">
    <property type="entry name" value="Tscrpt_reg_IclR_C"/>
</dbReference>
<evidence type="ECO:0000256" key="1">
    <source>
        <dbReference type="ARBA" id="ARBA00023015"/>
    </source>
</evidence>
<dbReference type="SUPFAM" id="SSF55781">
    <property type="entry name" value="GAF domain-like"/>
    <property type="match status" value="1"/>
</dbReference>
<dbReference type="PROSITE" id="PS51078">
    <property type="entry name" value="ICLR_ED"/>
    <property type="match status" value="1"/>
</dbReference>
<dbReference type="EMBL" id="CABVHY010000001">
    <property type="protein sequence ID" value="VVN67480.1"/>
    <property type="molecule type" value="Genomic_DNA"/>
</dbReference>
<evidence type="ECO:0000256" key="2">
    <source>
        <dbReference type="ARBA" id="ARBA00023125"/>
    </source>
</evidence>
<protein>
    <submittedName>
        <fullName evidence="6">HTH-type transcriptional regulator SrpS</fullName>
    </submittedName>
</protein>
<dbReference type="GO" id="GO:0003700">
    <property type="term" value="F:DNA-binding transcription factor activity"/>
    <property type="evidence" value="ECO:0007669"/>
    <property type="project" value="TreeGrafter"/>
</dbReference>
<evidence type="ECO:0000256" key="3">
    <source>
        <dbReference type="ARBA" id="ARBA00023163"/>
    </source>
</evidence>
<evidence type="ECO:0000259" key="4">
    <source>
        <dbReference type="PROSITE" id="PS51077"/>
    </source>
</evidence>
<dbReference type="Pfam" id="PF01614">
    <property type="entry name" value="IclR_C"/>
    <property type="match status" value="1"/>
</dbReference>
<evidence type="ECO:0000313" key="7">
    <source>
        <dbReference type="Proteomes" id="UP000379480"/>
    </source>
</evidence>
<organism evidence="6 7">
    <name type="scientific">Pseudomonas fluorescens</name>
    <dbReference type="NCBI Taxonomy" id="294"/>
    <lineage>
        <taxon>Bacteria</taxon>
        <taxon>Pseudomonadati</taxon>
        <taxon>Pseudomonadota</taxon>
        <taxon>Gammaproteobacteria</taxon>
        <taxon>Pseudomonadales</taxon>
        <taxon>Pseudomonadaceae</taxon>
        <taxon>Pseudomonas</taxon>
    </lineage>
</organism>
<gene>
    <name evidence="6" type="primary">srpS</name>
    <name evidence="6" type="ORF">PS723_00190</name>
</gene>
<evidence type="ECO:0000313" key="6">
    <source>
        <dbReference type="EMBL" id="VVN67480.1"/>
    </source>
</evidence>
<dbReference type="SUPFAM" id="SSF46785">
    <property type="entry name" value="Winged helix' DNA-binding domain"/>
    <property type="match status" value="1"/>
</dbReference>
<dbReference type="Pfam" id="PF09339">
    <property type="entry name" value="HTH_IclR"/>
    <property type="match status" value="1"/>
</dbReference>
<dbReference type="GO" id="GO:0003677">
    <property type="term" value="F:DNA binding"/>
    <property type="evidence" value="ECO:0007669"/>
    <property type="project" value="UniProtKB-KW"/>
</dbReference>
<dbReference type="GO" id="GO:0045892">
    <property type="term" value="P:negative regulation of DNA-templated transcription"/>
    <property type="evidence" value="ECO:0007669"/>
    <property type="project" value="TreeGrafter"/>
</dbReference>
<dbReference type="InterPro" id="IPR036388">
    <property type="entry name" value="WH-like_DNA-bd_sf"/>
</dbReference>
<keyword evidence="2" id="KW-0238">DNA-binding</keyword>
<accession>A0A5E6ZLR6</accession>